<dbReference type="RefSeq" id="WP_346124687.1">
    <property type="nucleotide sequence ID" value="NZ_BAABGU010000049.1"/>
</dbReference>
<comment type="caution">
    <text evidence="1">The sequence shown here is derived from an EMBL/GenBank/DDBJ whole genome shotgun (WGS) entry which is preliminary data.</text>
</comment>
<evidence type="ECO:0000313" key="1">
    <source>
        <dbReference type="EMBL" id="GAA4579532.1"/>
    </source>
</evidence>
<dbReference type="Proteomes" id="UP001500307">
    <property type="component" value="Unassembled WGS sequence"/>
</dbReference>
<reference evidence="2" key="1">
    <citation type="journal article" date="2019" name="Int. J. Syst. Evol. Microbiol.">
        <title>The Global Catalogue of Microorganisms (GCM) 10K type strain sequencing project: providing services to taxonomists for standard genome sequencing and annotation.</title>
        <authorList>
            <consortium name="The Broad Institute Genomics Platform"/>
            <consortium name="The Broad Institute Genome Sequencing Center for Infectious Disease"/>
            <person name="Wu L."/>
            <person name="Ma J."/>
        </authorList>
    </citation>
    <scope>NUCLEOTIDE SEQUENCE [LARGE SCALE GENOMIC DNA]</scope>
    <source>
        <strain evidence="2">JCM 3175</strain>
    </source>
</reference>
<sequence length="128" mass="14419">MTESELVGTWIEERDDSVLVFKSDHLFTATNLPHHMFDAFPEDLPPGFQPGRDKLPAEGRWFLGNPGRIHDIGIDIDVLAGSANGGRYILRWERSDGGLTVNYYVGDPDLENRITYRKCQKDCPVALS</sequence>
<dbReference type="EMBL" id="BAABGU010000049">
    <property type="protein sequence ID" value="GAA4579532.1"/>
    <property type="molecule type" value="Genomic_DNA"/>
</dbReference>
<proteinExistence type="predicted"/>
<organism evidence="1 2">
    <name type="scientific">Micromonospora coerulea</name>
    <dbReference type="NCBI Taxonomy" id="47856"/>
    <lineage>
        <taxon>Bacteria</taxon>
        <taxon>Bacillati</taxon>
        <taxon>Actinomycetota</taxon>
        <taxon>Actinomycetes</taxon>
        <taxon>Micromonosporales</taxon>
        <taxon>Micromonosporaceae</taxon>
        <taxon>Micromonospora</taxon>
    </lineage>
</organism>
<name>A0ABP8T4G0_9ACTN</name>
<evidence type="ECO:0000313" key="2">
    <source>
        <dbReference type="Proteomes" id="UP001500307"/>
    </source>
</evidence>
<accession>A0ABP8T4G0</accession>
<gene>
    <name evidence="1" type="ORF">GCM10023176_57510</name>
</gene>
<keyword evidence="2" id="KW-1185">Reference proteome</keyword>
<protein>
    <submittedName>
        <fullName evidence="1">Uncharacterized protein</fullName>
    </submittedName>
</protein>